<dbReference type="EMBL" id="CP108140">
    <property type="protein sequence ID" value="WTP85625.1"/>
    <property type="molecule type" value="Genomic_DNA"/>
</dbReference>
<reference evidence="1" key="1">
    <citation type="submission" date="2022-10" db="EMBL/GenBank/DDBJ databases">
        <title>The complete genomes of actinobacterial strains from the NBC collection.</title>
        <authorList>
            <person name="Joergensen T.S."/>
            <person name="Alvarez Arevalo M."/>
            <person name="Sterndorff E.B."/>
            <person name="Faurdal D."/>
            <person name="Vuksanovic O."/>
            <person name="Mourched A.-S."/>
            <person name="Charusanti P."/>
            <person name="Shaw S."/>
            <person name="Blin K."/>
            <person name="Weber T."/>
        </authorList>
    </citation>
    <scope>NUCLEOTIDE SEQUENCE</scope>
    <source>
        <strain evidence="1">NBC 00180</strain>
    </source>
</reference>
<name>A0AAU1HT67_9ACTN</name>
<dbReference type="AlphaFoldDB" id="A0AAU1HT67"/>
<proteinExistence type="predicted"/>
<evidence type="ECO:0000313" key="1">
    <source>
        <dbReference type="EMBL" id="WTP85625.1"/>
    </source>
</evidence>
<organism evidence="1">
    <name type="scientific">Streptomyces sp. NBC_00180</name>
    <dbReference type="NCBI Taxonomy" id="2903632"/>
    <lineage>
        <taxon>Bacteria</taxon>
        <taxon>Bacillati</taxon>
        <taxon>Actinomycetota</taxon>
        <taxon>Actinomycetes</taxon>
        <taxon>Kitasatosporales</taxon>
        <taxon>Streptomycetaceae</taxon>
        <taxon>Streptomyces</taxon>
    </lineage>
</organism>
<gene>
    <name evidence="1" type="ORF">OG477_09740</name>
</gene>
<protein>
    <submittedName>
        <fullName evidence="1">SUKH-4 family immunity protein</fullName>
    </submittedName>
</protein>
<accession>A0AAU1HT67</accession>
<sequence>MNQMPLPEPVSREQAFADLLSWWDTGTQRVAELVGPAGSGRTEVLLRIREAVPGSLLVDAAGLTAEELVVQVMAAAGVGMPAERRADWGLALEESSASGGLLIVSNAQRAGRTRRSAQVERIVKHLASDIAVRGGMKVLIERDPDDVEWTYNSITVLEHATPQVVDTTDIALHSLALAETRRTPVAVWSELHRILASLQGRTAGPASLLETSGDAVVVDDGMVSFRDERVAEAFRRSTEAETLRVVSSRLVEWLRNWLTDRVGRATDTVESVAKFVAHGLAMHAVQAGVFSEIQRDGALAAHLDQMALIDAAMCTDSNHWIDENCPAGDAANLWMCGVDSLPQGEWASWLHLVCTARGDMETADAIERSGQEMPWRVRWTHWRPPGGTRASFVRPGPLESLRLAPGDAWQCENVVIAQGLWDRRYRVWDAETGRPVAGPWPSEVPADGEREPLWLPDQERGVTPSWTEMAEYNDVEPPFISGQITVGEDVVVAGLGGLFAVRPSAPSTFEGLSKVHGEPMFLDTSPVCAVESLRRVTPDPFDPELFEPVVVRRLPAEQLPDGMEDADARRVLTEVGLPAFDGAEFRLVALDEQGLPEVAHDLPAEALPGAYYEIGMWMGGHLCLHGDTGRVFWLSEDYEFPAAEYDDDDYEDEAEVEPGLVASSLTTFIDLLQVYLVSRCMLASAASRLEREAVREYLEIALSGIDEAGAAGGLWTSSLHDFD</sequence>
<dbReference type="Pfam" id="PF14435">
    <property type="entry name" value="SUKH-4"/>
    <property type="match status" value="1"/>
</dbReference>
<dbReference type="InterPro" id="IPR025851">
    <property type="entry name" value="SUKH-4"/>
</dbReference>